<dbReference type="InterPro" id="IPR050360">
    <property type="entry name" value="MFS_Sugar_Transporters"/>
</dbReference>
<dbReference type="Gene3D" id="1.20.1250.20">
    <property type="entry name" value="MFS general substrate transporter like domains"/>
    <property type="match status" value="1"/>
</dbReference>
<feature type="transmembrane region" description="Helical" evidence="8">
    <location>
        <begin position="93"/>
        <end position="111"/>
    </location>
</feature>
<dbReference type="PRINTS" id="PR00171">
    <property type="entry name" value="SUGRTRNSPORT"/>
</dbReference>
<dbReference type="InterPro" id="IPR005829">
    <property type="entry name" value="Sugar_transporter_CS"/>
</dbReference>
<dbReference type="InterPro" id="IPR036259">
    <property type="entry name" value="MFS_trans_sf"/>
</dbReference>
<keyword evidence="4 8" id="KW-0812">Transmembrane</keyword>
<accession>A0A0A2J627</accession>
<feature type="transmembrane region" description="Helical" evidence="8">
    <location>
        <begin position="410"/>
        <end position="431"/>
    </location>
</feature>
<evidence type="ECO:0000256" key="1">
    <source>
        <dbReference type="ARBA" id="ARBA00004141"/>
    </source>
</evidence>
<dbReference type="PROSITE" id="PS50850">
    <property type="entry name" value="MFS"/>
    <property type="match status" value="1"/>
</dbReference>
<keyword evidence="11" id="KW-1185">Reference proteome</keyword>
<dbReference type="PANTHER" id="PTHR48022:SF64">
    <property type="entry name" value="MAJOR FACILITATOR SUPERFAMILY (MFS) PROFILE DOMAIN-CONTAINING PROTEIN"/>
    <property type="match status" value="1"/>
</dbReference>
<evidence type="ECO:0000313" key="10">
    <source>
        <dbReference type="EMBL" id="KGO61690.1"/>
    </source>
</evidence>
<dbReference type="PROSITE" id="PS00216">
    <property type="entry name" value="SUGAR_TRANSPORT_1"/>
    <property type="match status" value="2"/>
</dbReference>
<reference evidence="10 11" key="1">
    <citation type="journal article" date="2015" name="Mol. Plant Microbe Interact.">
        <title>Genome, transcriptome, and functional analyses of Penicillium expansum provide new insights into secondary metabolism and pathogenicity.</title>
        <authorList>
            <person name="Ballester A.R."/>
            <person name="Marcet-Houben M."/>
            <person name="Levin E."/>
            <person name="Sela N."/>
            <person name="Selma-Lazaro C."/>
            <person name="Carmona L."/>
            <person name="Wisniewski M."/>
            <person name="Droby S."/>
            <person name="Gonzalez-Candelas L."/>
            <person name="Gabaldon T."/>
        </authorList>
    </citation>
    <scope>NUCLEOTIDE SEQUENCE [LARGE SCALE GENOMIC DNA]</scope>
    <source>
        <strain evidence="10 11">MD-8</strain>
    </source>
</reference>
<dbReference type="AlphaFoldDB" id="A0A0A2J627"/>
<dbReference type="PANTHER" id="PTHR48022">
    <property type="entry name" value="PLASTIDIC GLUCOSE TRANSPORTER 4"/>
    <property type="match status" value="1"/>
</dbReference>
<dbReference type="SUPFAM" id="SSF103473">
    <property type="entry name" value="MFS general substrate transporter"/>
    <property type="match status" value="1"/>
</dbReference>
<feature type="transmembrane region" description="Helical" evidence="8">
    <location>
        <begin position="378"/>
        <end position="398"/>
    </location>
</feature>
<comment type="similarity">
    <text evidence="2 7">Belongs to the major facilitator superfamily. Sugar transporter (TC 2.A.1.1) family.</text>
</comment>
<keyword evidence="3 7" id="KW-0813">Transport</keyword>
<proteinExistence type="inferred from homology"/>
<comment type="subcellular location">
    <subcellularLocation>
        <location evidence="1">Membrane</location>
        <topology evidence="1">Multi-pass membrane protein</topology>
    </subcellularLocation>
</comment>
<feature type="transmembrane region" description="Helical" evidence="8">
    <location>
        <begin position="339"/>
        <end position="358"/>
    </location>
</feature>
<evidence type="ECO:0000256" key="5">
    <source>
        <dbReference type="ARBA" id="ARBA00022989"/>
    </source>
</evidence>
<evidence type="ECO:0000256" key="7">
    <source>
        <dbReference type="RuleBase" id="RU003346"/>
    </source>
</evidence>
<protein>
    <submittedName>
        <fullName evidence="10">General substrate transporter</fullName>
    </submittedName>
</protein>
<dbReference type="InterPro" id="IPR005828">
    <property type="entry name" value="MFS_sugar_transport-like"/>
</dbReference>
<feature type="transmembrane region" description="Helical" evidence="8">
    <location>
        <begin position="311"/>
        <end position="332"/>
    </location>
</feature>
<evidence type="ECO:0000256" key="3">
    <source>
        <dbReference type="ARBA" id="ARBA00022448"/>
    </source>
</evidence>
<dbReference type="Pfam" id="PF00083">
    <property type="entry name" value="Sugar_tr"/>
    <property type="match status" value="1"/>
</dbReference>
<evidence type="ECO:0000259" key="9">
    <source>
        <dbReference type="PROSITE" id="PS50850"/>
    </source>
</evidence>
<dbReference type="GO" id="GO:0005351">
    <property type="term" value="F:carbohydrate:proton symporter activity"/>
    <property type="evidence" value="ECO:0007669"/>
    <property type="project" value="TreeGrafter"/>
</dbReference>
<feature type="transmembrane region" description="Helical" evidence="8">
    <location>
        <begin position="271"/>
        <end position="291"/>
    </location>
</feature>
<evidence type="ECO:0000256" key="8">
    <source>
        <dbReference type="SAM" id="Phobius"/>
    </source>
</evidence>
<name>A0A0A2J627_PENEN</name>
<organism evidence="10 11">
    <name type="scientific">Penicillium expansum</name>
    <name type="common">Blue mold rot fungus</name>
    <dbReference type="NCBI Taxonomy" id="27334"/>
    <lineage>
        <taxon>Eukaryota</taxon>
        <taxon>Fungi</taxon>
        <taxon>Dikarya</taxon>
        <taxon>Ascomycota</taxon>
        <taxon>Pezizomycotina</taxon>
        <taxon>Eurotiomycetes</taxon>
        <taxon>Eurotiomycetidae</taxon>
        <taxon>Eurotiales</taxon>
        <taxon>Aspergillaceae</taxon>
        <taxon>Penicillium</taxon>
    </lineage>
</organism>
<dbReference type="InterPro" id="IPR003663">
    <property type="entry name" value="Sugar/inositol_transpt"/>
</dbReference>
<evidence type="ECO:0000313" key="11">
    <source>
        <dbReference type="Proteomes" id="UP000030143"/>
    </source>
</evidence>
<dbReference type="FunFam" id="1.20.1250.20:FF:000134">
    <property type="entry name" value="MFS sugar transporter protein"/>
    <property type="match status" value="1"/>
</dbReference>
<evidence type="ECO:0000256" key="6">
    <source>
        <dbReference type="ARBA" id="ARBA00023136"/>
    </source>
</evidence>
<dbReference type="GeneID" id="27674290"/>
<evidence type="ECO:0000256" key="2">
    <source>
        <dbReference type="ARBA" id="ARBA00010992"/>
    </source>
</evidence>
<feature type="domain" description="Major facilitator superfamily (MFS) profile" evidence="9">
    <location>
        <begin position="26"/>
        <end position="465"/>
    </location>
</feature>
<dbReference type="EMBL" id="JQFZ01000029">
    <property type="protein sequence ID" value="KGO61690.1"/>
    <property type="molecule type" value="Genomic_DNA"/>
</dbReference>
<dbReference type="HOGENOM" id="CLU_001265_30_13_1"/>
<dbReference type="Proteomes" id="UP000030143">
    <property type="component" value="Unassembled WGS sequence"/>
</dbReference>
<evidence type="ECO:0000256" key="4">
    <source>
        <dbReference type="ARBA" id="ARBA00022692"/>
    </source>
</evidence>
<dbReference type="RefSeq" id="XP_016602388.1">
    <property type="nucleotide sequence ID" value="XM_016738871.1"/>
</dbReference>
<dbReference type="PhylomeDB" id="A0A0A2J627"/>
<dbReference type="InterPro" id="IPR020846">
    <property type="entry name" value="MFS_dom"/>
</dbReference>
<dbReference type="VEuPathDB" id="FungiDB:PEXP_086800"/>
<feature type="transmembrane region" description="Helical" evidence="8">
    <location>
        <begin position="20"/>
        <end position="39"/>
    </location>
</feature>
<feature type="transmembrane region" description="Helical" evidence="8">
    <location>
        <begin position="123"/>
        <end position="140"/>
    </location>
</feature>
<dbReference type="OrthoDB" id="4540492at2759"/>
<dbReference type="NCBIfam" id="TIGR00879">
    <property type="entry name" value="SP"/>
    <property type="match status" value="1"/>
</dbReference>
<gene>
    <name evidence="10" type="ORF">PEX2_015950</name>
</gene>
<feature type="transmembrane region" description="Helical" evidence="8">
    <location>
        <begin position="152"/>
        <end position="173"/>
    </location>
</feature>
<keyword evidence="5 8" id="KW-1133">Transmembrane helix</keyword>
<comment type="caution">
    <text evidence="10">The sequence shown here is derived from an EMBL/GenBank/DDBJ whole genome shotgun (WGS) entry which is preliminary data.</text>
</comment>
<dbReference type="GO" id="GO:0016020">
    <property type="term" value="C:membrane"/>
    <property type="evidence" value="ECO:0007669"/>
    <property type="project" value="UniProtKB-SubCell"/>
</dbReference>
<keyword evidence="6 8" id="KW-0472">Membrane</keyword>
<feature type="transmembrane region" description="Helical" evidence="8">
    <location>
        <begin position="437"/>
        <end position="459"/>
    </location>
</feature>
<sequence>MEPSSDTPPPRTTKGDGNALYLLAMICLVATANSATQGYDSSMMNGLQILPSYTDYFKLTTTTLALNVAIVFVGSVLAMPIAGPIIDNWGRRWGIAITAILAMTGAAIQGAAVHEVMFCCGRLLVGVSVTTGATAAPTYISEIAPPKYRVMLTGLYGCSWYVGSLMAAGITYGSQYIEGTWSWRLPSLLQFIPSICCLIPLPFIPESPRWLIYKDRHDEAKAILTKYHGNGDPESVLVDIEYAEICQTLEHEKCMQKTNLKALVQTRPNRWRIGVVAATGFFCQVSGNNIITYYLSSVLDAAGIKDTKTQLGINIGMSVFNLFTSAVGAWAADAIGRRRGFLCSTVVMSLLLIIVAVITKEFGDNPTVSSSAAEVALIFLFFGVYSLVWTPLATLYPVEVLSYSMRANGISFFSAVCYATAFLNTFAIPYAMDWSAWGFYLITSFWNLLVEVPIMYLYFPATENKTLEEIDIIFEGVRHVENTITVRDILQGGKDIEGEVKVAVKQEEN</sequence>
<feature type="transmembrane region" description="Helical" evidence="8">
    <location>
        <begin position="59"/>
        <end position="81"/>
    </location>
</feature>